<protein>
    <submittedName>
        <fullName evidence="1">Uncharacterized protein</fullName>
    </submittedName>
</protein>
<dbReference type="AlphaFoldDB" id="A0A6B0UH67"/>
<accession>A0A6B0UH67</accession>
<proteinExistence type="predicted"/>
<organism evidence="1">
    <name type="scientific">Ixodes ricinus</name>
    <name type="common">Common tick</name>
    <name type="synonym">Acarus ricinus</name>
    <dbReference type="NCBI Taxonomy" id="34613"/>
    <lineage>
        <taxon>Eukaryota</taxon>
        <taxon>Metazoa</taxon>
        <taxon>Ecdysozoa</taxon>
        <taxon>Arthropoda</taxon>
        <taxon>Chelicerata</taxon>
        <taxon>Arachnida</taxon>
        <taxon>Acari</taxon>
        <taxon>Parasitiformes</taxon>
        <taxon>Ixodida</taxon>
        <taxon>Ixodoidea</taxon>
        <taxon>Ixodidae</taxon>
        <taxon>Ixodinae</taxon>
        <taxon>Ixodes</taxon>
    </lineage>
</organism>
<evidence type="ECO:0000313" key="1">
    <source>
        <dbReference type="EMBL" id="MXU88695.1"/>
    </source>
</evidence>
<reference evidence="1" key="1">
    <citation type="submission" date="2019-12" db="EMBL/GenBank/DDBJ databases">
        <title>An insight into the sialome of adult female Ixodes ricinus ticks feeding for 6 days.</title>
        <authorList>
            <person name="Perner J."/>
            <person name="Ribeiro J.M.C."/>
        </authorList>
    </citation>
    <scope>NUCLEOTIDE SEQUENCE</scope>
    <source>
        <strain evidence="1">Semi-engorged</strain>
        <tissue evidence="1">Salivary glands</tissue>
    </source>
</reference>
<sequence>MEGVLDKLSSLRASSSSLFVSMGSIPCNVKIPVLEVRRMDTRYGPSVCVTLQLESDVVKVFLPKRFAALNEEDIQRMRAMNGLTMEKTSGDERSPVIAFSCSD</sequence>
<dbReference type="EMBL" id="GIFC01006612">
    <property type="protein sequence ID" value="MXU88695.1"/>
    <property type="molecule type" value="Transcribed_RNA"/>
</dbReference>
<name>A0A6B0UH67_IXORI</name>